<protein>
    <submittedName>
        <fullName evidence="1">Uncharacterized protein</fullName>
    </submittedName>
</protein>
<accession>A0A820Q191</accession>
<dbReference type="Gene3D" id="3.90.190.10">
    <property type="entry name" value="Protein tyrosine phosphatase superfamily"/>
    <property type="match status" value="1"/>
</dbReference>
<gene>
    <name evidence="1" type="ORF">KXQ929_LOCUS51612</name>
</gene>
<name>A0A820Q191_9BILA</name>
<evidence type="ECO:0000313" key="1">
    <source>
        <dbReference type="EMBL" id="CAF4411374.1"/>
    </source>
</evidence>
<dbReference type="SUPFAM" id="SSF52799">
    <property type="entry name" value="(Phosphotyrosine protein) phosphatases II"/>
    <property type="match status" value="1"/>
</dbReference>
<comment type="caution">
    <text evidence="1">The sequence shown here is derived from an EMBL/GenBank/DDBJ whole genome shotgun (WGS) entry which is preliminary data.</text>
</comment>
<evidence type="ECO:0000313" key="2">
    <source>
        <dbReference type="Proteomes" id="UP000663868"/>
    </source>
</evidence>
<organism evidence="1 2">
    <name type="scientific">Adineta steineri</name>
    <dbReference type="NCBI Taxonomy" id="433720"/>
    <lineage>
        <taxon>Eukaryota</taxon>
        <taxon>Metazoa</taxon>
        <taxon>Spiralia</taxon>
        <taxon>Gnathifera</taxon>
        <taxon>Rotifera</taxon>
        <taxon>Eurotatoria</taxon>
        <taxon>Bdelloidea</taxon>
        <taxon>Adinetida</taxon>
        <taxon>Adinetidae</taxon>
        <taxon>Adineta</taxon>
    </lineage>
</organism>
<sequence length="58" mass="6625">MSSIIDDFLYLGSLNDACTPEILNELKITHLVNLSVTRIILDETYELLHLPLHDTLDE</sequence>
<dbReference type="EMBL" id="CAJOBB010025831">
    <property type="protein sequence ID" value="CAF4411374.1"/>
    <property type="molecule type" value="Genomic_DNA"/>
</dbReference>
<feature type="non-terminal residue" evidence="1">
    <location>
        <position position="58"/>
    </location>
</feature>
<dbReference type="AlphaFoldDB" id="A0A820Q191"/>
<dbReference type="InterPro" id="IPR029021">
    <property type="entry name" value="Prot-tyrosine_phosphatase-like"/>
</dbReference>
<dbReference type="Proteomes" id="UP000663868">
    <property type="component" value="Unassembled WGS sequence"/>
</dbReference>
<reference evidence="1" key="1">
    <citation type="submission" date="2021-02" db="EMBL/GenBank/DDBJ databases">
        <authorList>
            <person name="Nowell W R."/>
        </authorList>
    </citation>
    <scope>NUCLEOTIDE SEQUENCE</scope>
</reference>
<proteinExistence type="predicted"/>